<dbReference type="SMART" id="SM00345">
    <property type="entry name" value="HTH_GNTR"/>
    <property type="match status" value="1"/>
</dbReference>
<keyword evidence="6" id="KW-1185">Reference proteome</keyword>
<accession>A0ABT2PMP4</accession>
<dbReference type="PROSITE" id="PS50949">
    <property type="entry name" value="HTH_GNTR"/>
    <property type="match status" value="1"/>
</dbReference>
<dbReference type="Pfam" id="PF07729">
    <property type="entry name" value="FCD"/>
    <property type="match status" value="1"/>
</dbReference>
<dbReference type="CDD" id="cd07377">
    <property type="entry name" value="WHTH_GntR"/>
    <property type="match status" value="1"/>
</dbReference>
<dbReference type="SUPFAM" id="SSF46785">
    <property type="entry name" value="Winged helix' DNA-binding domain"/>
    <property type="match status" value="1"/>
</dbReference>
<dbReference type="PANTHER" id="PTHR43537:SF5">
    <property type="entry name" value="UXU OPERON TRANSCRIPTIONAL REGULATOR"/>
    <property type="match status" value="1"/>
</dbReference>
<reference evidence="5 6" key="1">
    <citation type="submission" date="2022-09" db="EMBL/GenBank/DDBJ databases">
        <title>Draft genome of isolate Be4.</title>
        <authorList>
            <person name="Sanchez-Castro I."/>
            <person name="Martinez-Rodriguez P."/>
            <person name="Descostes M."/>
            <person name="Merroun M."/>
        </authorList>
    </citation>
    <scope>NUCLEOTIDE SEQUENCE [LARGE SCALE GENOMIC DNA]</scope>
    <source>
        <strain evidence="5 6">Be4</strain>
    </source>
</reference>
<evidence type="ECO:0000256" key="1">
    <source>
        <dbReference type="ARBA" id="ARBA00023015"/>
    </source>
</evidence>
<organism evidence="5 6">
    <name type="scientific">Acidovorax bellezanensis</name>
    <dbReference type="NCBI Taxonomy" id="2976702"/>
    <lineage>
        <taxon>Bacteria</taxon>
        <taxon>Pseudomonadati</taxon>
        <taxon>Pseudomonadota</taxon>
        <taxon>Betaproteobacteria</taxon>
        <taxon>Burkholderiales</taxon>
        <taxon>Comamonadaceae</taxon>
        <taxon>Acidovorax</taxon>
    </lineage>
</organism>
<evidence type="ECO:0000313" key="6">
    <source>
        <dbReference type="Proteomes" id="UP001525968"/>
    </source>
</evidence>
<evidence type="ECO:0000256" key="3">
    <source>
        <dbReference type="ARBA" id="ARBA00023163"/>
    </source>
</evidence>
<feature type="domain" description="HTH gntR-type" evidence="4">
    <location>
        <begin position="12"/>
        <end position="80"/>
    </location>
</feature>
<dbReference type="PRINTS" id="PR00035">
    <property type="entry name" value="HTHGNTR"/>
</dbReference>
<dbReference type="InterPro" id="IPR036390">
    <property type="entry name" value="WH_DNA-bd_sf"/>
</dbReference>
<dbReference type="Pfam" id="PF00392">
    <property type="entry name" value="GntR"/>
    <property type="match status" value="1"/>
</dbReference>
<evidence type="ECO:0000256" key="2">
    <source>
        <dbReference type="ARBA" id="ARBA00023125"/>
    </source>
</evidence>
<comment type="caution">
    <text evidence="5">The sequence shown here is derived from an EMBL/GenBank/DDBJ whole genome shotgun (WGS) entry which is preliminary data.</text>
</comment>
<dbReference type="InterPro" id="IPR000524">
    <property type="entry name" value="Tscrpt_reg_HTH_GntR"/>
</dbReference>
<dbReference type="Gene3D" id="1.10.10.10">
    <property type="entry name" value="Winged helix-like DNA-binding domain superfamily/Winged helix DNA-binding domain"/>
    <property type="match status" value="1"/>
</dbReference>
<dbReference type="InterPro" id="IPR011711">
    <property type="entry name" value="GntR_C"/>
</dbReference>
<evidence type="ECO:0000259" key="4">
    <source>
        <dbReference type="PROSITE" id="PS50949"/>
    </source>
</evidence>
<dbReference type="SUPFAM" id="SSF48008">
    <property type="entry name" value="GntR ligand-binding domain-like"/>
    <property type="match status" value="1"/>
</dbReference>
<name>A0ABT2PMP4_9BURK</name>
<dbReference type="Proteomes" id="UP001525968">
    <property type="component" value="Unassembled WGS sequence"/>
</dbReference>
<dbReference type="PANTHER" id="PTHR43537">
    <property type="entry name" value="TRANSCRIPTIONAL REGULATOR, GNTR FAMILY"/>
    <property type="match status" value="1"/>
</dbReference>
<evidence type="ECO:0000313" key="5">
    <source>
        <dbReference type="EMBL" id="MCT9811739.1"/>
    </source>
</evidence>
<dbReference type="InterPro" id="IPR008920">
    <property type="entry name" value="TF_FadR/GntR_C"/>
</dbReference>
<dbReference type="Gene3D" id="1.20.120.530">
    <property type="entry name" value="GntR ligand-binding domain-like"/>
    <property type="match status" value="1"/>
</dbReference>
<dbReference type="EMBL" id="JAODYH010000006">
    <property type="protein sequence ID" value="MCT9811739.1"/>
    <property type="molecule type" value="Genomic_DNA"/>
</dbReference>
<gene>
    <name evidence="5" type="ORF">N0K08_13910</name>
</gene>
<keyword evidence="1" id="KW-0805">Transcription regulation</keyword>
<proteinExistence type="predicted"/>
<dbReference type="SMART" id="SM00895">
    <property type="entry name" value="FCD"/>
    <property type="match status" value="1"/>
</dbReference>
<dbReference type="InterPro" id="IPR036388">
    <property type="entry name" value="WH-like_DNA-bd_sf"/>
</dbReference>
<protein>
    <submittedName>
        <fullName evidence="5">FadR family transcriptional regulator</fullName>
    </submittedName>
</protein>
<keyword evidence="3" id="KW-0804">Transcription</keyword>
<sequence>MMSMPSQSISTRRLYREIAEQIRARIEAGKFPLGARLPSERELAESFDVSRSSVREALIALEISGYVDVRMGSGIYVCALLPTGEGLRQAEAAAEMAPFELLEARLLVEPECAALAAQHATPEQRAQLAELHRATEWAHQHPAAGQGPLHYDRMFHQAVAQACPNAALASACMHLWDLRERSRMFQRLDDYFVTPAIWQIAWNEHVRIVDAICAGDAVRARHAMAYHINAIMARLREDPEGWVS</sequence>
<keyword evidence="2" id="KW-0238">DNA-binding</keyword>